<dbReference type="Proteomes" id="UP000282613">
    <property type="component" value="Unassembled WGS sequence"/>
</dbReference>
<dbReference type="OrthoDB" id="6254155at2759"/>
<feature type="transmembrane region" description="Helical" evidence="1">
    <location>
        <begin position="178"/>
        <end position="197"/>
    </location>
</feature>
<keyword evidence="1" id="KW-0472">Membrane</keyword>
<dbReference type="WBParaSite" id="TASK_0000710101-mRNA-1">
    <property type="protein sequence ID" value="TASK_0000710101-mRNA-1"/>
    <property type="gene ID" value="TASK_0000710101"/>
</dbReference>
<keyword evidence="1" id="KW-1133">Transmembrane helix</keyword>
<name>A0A0R3W9H4_TAEAS</name>
<evidence type="ECO:0000313" key="4">
    <source>
        <dbReference type="WBParaSite" id="TASK_0000710101-mRNA-1"/>
    </source>
</evidence>
<accession>A0A0R3W9H4</accession>
<reference evidence="4" key="1">
    <citation type="submission" date="2017-02" db="UniProtKB">
        <authorList>
            <consortium name="WormBaseParasite"/>
        </authorList>
    </citation>
    <scope>IDENTIFICATION</scope>
</reference>
<keyword evidence="1" id="KW-0812">Transmembrane</keyword>
<keyword evidence="3" id="KW-1185">Reference proteome</keyword>
<evidence type="ECO:0000313" key="2">
    <source>
        <dbReference type="EMBL" id="VDK37867.1"/>
    </source>
</evidence>
<evidence type="ECO:0000313" key="3">
    <source>
        <dbReference type="Proteomes" id="UP000282613"/>
    </source>
</evidence>
<gene>
    <name evidence="2" type="ORF">TASK_LOCUS7102</name>
</gene>
<dbReference type="AlphaFoldDB" id="A0A0R3W9H4"/>
<dbReference type="EMBL" id="UYRS01018574">
    <property type="protein sequence ID" value="VDK37867.1"/>
    <property type="molecule type" value="Genomic_DNA"/>
</dbReference>
<sequence length="402" mass="46604">MLSRLVVRRGCRFPHQLNMLRNFSINSTPECVVVYVSADRAKFYKALGLFCLAQGSVWLIFGQYLLLKCDQPVTWDVMKGDVCEFTRRLATRLESWTPDAVAKFIFQSRRTPQVEENLKVEEANDARIDDAKRNTVKGENTSDMEIMVDRMRETFGIKTAAENANKASQKERDRTKRLVPYLCLIMGAFTLFVGGFTPRRVIRRVSLVQWKSTQAAPNDRNNPMMRVNTYGWFGLFPRRGALFTTRLNNIRATAEYREGKRFMNLIIVRRPFAFYLERLEAEFILPEYFEHLNSRAISKSLSLGVVSRIHSLNPYLGIKGWLVVGVDELWRQSLAIFWLYQVNPKVMWLGWLHWRNHMWAWHLLLRPLSPQQHPLSKLKTTGSSGPPQVHPTSAVCCSKSVR</sequence>
<protein>
    <submittedName>
        <fullName evidence="4">Sulfotransfer_1 domain-containing protein</fullName>
    </submittedName>
</protein>
<evidence type="ECO:0000256" key="1">
    <source>
        <dbReference type="SAM" id="Phobius"/>
    </source>
</evidence>
<organism evidence="4">
    <name type="scientific">Taenia asiatica</name>
    <name type="common">Asian tapeworm</name>
    <dbReference type="NCBI Taxonomy" id="60517"/>
    <lineage>
        <taxon>Eukaryota</taxon>
        <taxon>Metazoa</taxon>
        <taxon>Spiralia</taxon>
        <taxon>Lophotrochozoa</taxon>
        <taxon>Platyhelminthes</taxon>
        <taxon>Cestoda</taxon>
        <taxon>Eucestoda</taxon>
        <taxon>Cyclophyllidea</taxon>
        <taxon>Taeniidae</taxon>
        <taxon>Taenia</taxon>
    </lineage>
</organism>
<proteinExistence type="predicted"/>
<reference evidence="2 3" key="2">
    <citation type="submission" date="2018-11" db="EMBL/GenBank/DDBJ databases">
        <authorList>
            <consortium name="Pathogen Informatics"/>
        </authorList>
    </citation>
    <scope>NUCLEOTIDE SEQUENCE [LARGE SCALE GENOMIC DNA]</scope>
</reference>